<comment type="caution">
    <text evidence="1">The sequence shown here is derived from an EMBL/GenBank/DDBJ whole genome shotgun (WGS) entry which is preliminary data.</text>
</comment>
<evidence type="ECO:0000313" key="2">
    <source>
        <dbReference type="Proteomes" id="UP000093523"/>
    </source>
</evidence>
<evidence type="ECO:0000313" key="1">
    <source>
        <dbReference type="EMBL" id="OCH23249.1"/>
    </source>
</evidence>
<proteinExistence type="predicted"/>
<dbReference type="Proteomes" id="UP000093523">
    <property type="component" value="Unassembled WGS sequence"/>
</dbReference>
<organism evidence="1 2">
    <name type="scientific">Aliivibrio logei</name>
    <name type="common">Vibrio logei</name>
    <dbReference type="NCBI Taxonomy" id="688"/>
    <lineage>
        <taxon>Bacteria</taxon>
        <taxon>Pseudomonadati</taxon>
        <taxon>Pseudomonadota</taxon>
        <taxon>Gammaproteobacteria</taxon>
        <taxon>Vibrionales</taxon>
        <taxon>Vibrionaceae</taxon>
        <taxon>Aliivibrio</taxon>
    </lineage>
</organism>
<dbReference type="EMBL" id="MAJU01000004">
    <property type="protein sequence ID" value="OCH23249.1"/>
    <property type="molecule type" value="Genomic_DNA"/>
</dbReference>
<name>A0A1B9P471_ALILO</name>
<protein>
    <submittedName>
        <fullName evidence="1">Uncharacterized protein</fullName>
    </submittedName>
</protein>
<reference evidence="1 2" key="1">
    <citation type="submission" date="2016-06" db="EMBL/GenBank/DDBJ databases">
        <authorList>
            <person name="Kjaerup R.B."/>
            <person name="Dalgaard T.S."/>
            <person name="Juul-Madsen H.R."/>
        </authorList>
    </citation>
    <scope>NUCLEOTIDE SEQUENCE [LARGE SCALE GENOMIC DNA]</scope>
    <source>
        <strain evidence="1 2">1S159</strain>
    </source>
</reference>
<dbReference type="OrthoDB" id="9866701at2"/>
<sequence length="108" mass="12736">MDMLRKRVYGRFHKAVNVFGYLSLESIIDSYFVYQSGYRTDNSFDPIEMDHVNMNSIIQSKKNLTLYSYLKMEKSLKMSNRNRSIKHNGTFDKLDTANSLMCFLKNNL</sequence>
<dbReference type="STRING" id="688.A6E04_04920"/>
<accession>A0A1B9P471</accession>
<gene>
    <name evidence="1" type="ORF">A6E04_04920</name>
</gene>
<dbReference type="AlphaFoldDB" id="A0A1B9P471"/>